<dbReference type="GO" id="GO:0016020">
    <property type="term" value="C:membrane"/>
    <property type="evidence" value="ECO:0007669"/>
    <property type="project" value="TreeGrafter"/>
</dbReference>
<dbReference type="Proteomes" id="UP000633278">
    <property type="component" value="Unassembled WGS sequence"/>
</dbReference>
<dbReference type="SUPFAM" id="SSF88713">
    <property type="entry name" value="Glycoside hydrolase/deacetylase"/>
    <property type="match status" value="1"/>
</dbReference>
<dbReference type="GO" id="GO:0046872">
    <property type="term" value="F:metal ion binding"/>
    <property type="evidence" value="ECO:0007669"/>
    <property type="project" value="UniProtKB-KW"/>
</dbReference>
<dbReference type="PROSITE" id="PS51677">
    <property type="entry name" value="NODB"/>
    <property type="match status" value="1"/>
</dbReference>
<protein>
    <submittedName>
        <fullName evidence="4">Polysaccharide deacetylase</fullName>
    </submittedName>
</protein>
<dbReference type="InterPro" id="IPR050248">
    <property type="entry name" value="Polysacc_deacetylase_ArnD"/>
</dbReference>
<dbReference type="AlphaFoldDB" id="A0A917MF00"/>
<dbReference type="CDD" id="cd10917">
    <property type="entry name" value="CE4_NodB_like_6s_7s"/>
    <property type="match status" value="1"/>
</dbReference>
<comment type="caution">
    <text evidence="4">The sequence shown here is derived from an EMBL/GenBank/DDBJ whole genome shotgun (WGS) entry which is preliminary data.</text>
</comment>
<dbReference type="PANTHER" id="PTHR10587">
    <property type="entry name" value="GLYCOSYL TRANSFERASE-RELATED"/>
    <property type="match status" value="1"/>
</dbReference>
<keyword evidence="1" id="KW-0479">Metal-binding</keyword>
<organism evidence="4 5">
    <name type="scientific">Polaribacter pacificus</name>
    <dbReference type="NCBI Taxonomy" id="1775173"/>
    <lineage>
        <taxon>Bacteria</taxon>
        <taxon>Pseudomonadati</taxon>
        <taxon>Bacteroidota</taxon>
        <taxon>Flavobacteriia</taxon>
        <taxon>Flavobacteriales</taxon>
        <taxon>Flavobacteriaceae</taxon>
    </lineage>
</organism>
<evidence type="ECO:0000313" key="5">
    <source>
        <dbReference type="Proteomes" id="UP000633278"/>
    </source>
</evidence>
<evidence type="ECO:0000256" key="1">
    <source>
        <dbReference type="ARBA" id="ARBA00022723"/>
    </source>
</evidence>
<gene>
    <name evidence="4" type="ORF">GCM10011416_10540</name>
</gene>
<dbReference type="EMBL" id="BMJW01000001">
    <property type="protein sequence ID" value="GGG95002.1"/>
    <property type="molecule type" value="Genomic_DNA"/>
</dbReference>
<reference evidence="4" key="2">
    <citation type="submission" date="2020-09" db="EMBL/GenBank/DDBJ databases">
        <authorList>
            <person name="Sun Q."/>
            <person name="Zhou Y."/>
        </authorList>
    </citation>
    <scope>NUCLEOTIDE SEQUENCE</scope>
    <source>
        <strain evidence="4">CGMCC 1.15763</strain>
    </source>
</reference>
<keyword evidence="2" id="KW-0378">Hydrolase</keyword>
<reference evidence="4" key="1">
    <citation type="journal article" date="2014" name="Int. J. Syst. Evol. Microbiol.">
        <title>Complete genome sequence of Corynebacterium casei LMG S-19264T (=DSM 44701T), isolated from a smear-ripened cheese.</title>
        <authorList>
            <consortium name="US DOE Joint Genome Institute (JGI-PGF)"/>
            <person name="Walter F."/>
            <person name="Albersmeier A."/>
            <person name="Kalinowski J."/>
            <person name="Ruckert C."/>
        </authorList>
    </citation>
    <scope>NUCLEOTIDE SEQUENCE</scope>
    <source>
        <strain evidence="4">CGMCC 1.15763</strain>
    </source>
</reference>
<dbReference type="InterPro" id="IPR002509">
    <property type="entry name" value="NODB_dom"/>
</dbReference>
<evidence type="ECO:0000259" key="3">
    <source>
        <dbReference type="PROSITE" id="PS51677"/>
    </source>
</evidence>
<feature type="domain" description="NodB homology" evidence="3">
    <location>
        <begin position="28"/>
        <end position="211"/>
    </location>
</feature>
<keyword evidence="5" id="KW-1185">Reference proteome</keyword>
<sequence>MRLYLTKTPRLIPYIFKKYTWRFGNQKKEIYLTFDDGPTPKVTSFVLDELQKYNAQATFFCIGKNTVKNPLIFKRILNENHAVGNHTHNHLKGFKSNCKQYIENVLIAEKNMQQLDKTANQSKLFRPPYGKIKKSQAKKLISLGYHIIMWDVLSADFDTKIGKETCLQNVLKNAKNGSIIVFHDSDKASQKLYYALPKVLAHYSQLGYEFKKVG</sequence>
<dbReference type="Gene3D" id="3.20.20.370">
    <property type="entry name" value="Glycoside hydrolase/deacetylase"/>
    <property type="match status" value="1"/>
</dbReference>
<dbReference type="PANTHER" id="PTHR10587:SF133">
    <property type="entry name" value="CHITIN DEACETYLASE 1-RELATED"/>
    <property type="match status" value="1"/>
</dbReference>
<accession>A0A917MF00</accession>
<dbReference type="GO" id="GO:0005975">
    <property type="term" value="P:carbohydrate metabolic process"/>
    <property type="evidence" value="ECO:0007669"/>
    <property type="project" value="InterPro"/>
</dbReference>
<dbReference type="RefSeq" id="WP_188598223.1">
    <property type="nucleotide sequence ID" value="NZ_BMJW01000001.1"/>
</dbReference>
<dbReference type="InterPro" id="IPR011330">
    <property type="entry name" value="Glyco_hydro/deAcase_b/a-brl"/>
</dbReference>
<evidence type="ECO:0000313" key="4">
    <source>
        <dbReference type="EMBL" id="GGG95002.1"/>
    </source>
</evidence>
<name>A0A917MF00_9FLAO</name>
<dbReference type="Pfam" id="PF01522">
    <property type="entry name" value="Polysacc_deac_1"/>
    <property type="match status" value="1"/>
</dbReference>
<proteinExistence type="predicted"/>
<evidence type="ECO:0000256" key="2">
    <source>
        <dbReference type="ARBA" id="ARBA00022801"/>
    </source>
</evidence>
<dbReference type="GO" id="GO:0016810">
    <property type="term" value="F:hydrolase activity, acting on carbon-nitrogen (but not peptide) bonds"/>
    <property type="evidence" value="ECO:0007669"/>
    <property type="project" value="InterPro"/>
</dbReference>